<organism evidence="1 2">
    <name type="scientific">Thalassobaculum litoreum DSM 18839</name>
    <dbReference type="NCBI Taxonomy" id="1123362"/>
    <lineage>
        <taxon>Bacteria</taxon>
        <taxon>Pseudomonadati</taxon>
        <taxon>Pseudomonadota</taxon>
        <taxon>Alphaproteobacteria</taxon>
        <taxon>Rhodospirillales</taxon>
        <taxon>Thalassobaculaceae</taxon>
        <taxon>Thalassobaculum</taxon>
    </lineage>
</organism>
<sequence length="154" mass="17156">MTGESTTLGEMSLTAYTAMIQRLRETVTRHGYDAYRVSDRPETSGVWITVRAVDRFNARDEWSPADVPAIVVDDHFTFALSEDAEEVEASLHAFVMRQPNKLSRERAHIAWTFNNQAERCGHYSKEAAGPVVAAIRRAMDESGLVALTQSPVEG</sequence>
<evidence type="ECO:0000313" key="1">
    <source>
        <dbReference type="EMBL" id="SDF82545.1"/>
    </source>
</evidence>
<protein>
    <submittedName>
        <fullName evidence="1">Uncharacterized protein</fullName>
    </submittedName>
</protein>
<proteinExistence type="predicted"/>
<comment type="caution">
    <text evidence="1">The sequence shown here is derived from an EMBL/GenBank/DDBJ whole genome shotgun (WGS) entry which is preliminary data.</text>
</comment>
<accession>A0A8G2BK09</accession>
<dbReference type="EMBL" id="FNBW01000007">
    <property type="protein sequence ID" value="SDF82545.1"/>
    <property type="molecule type" value="Genomic_DNA"/>
</dbReference>
<keyword evidence="2" id="KW-1185">Reference proteome</keyword>
<name>A0A8G2BK09_9PROT</name>
<dbReference type="Proteomes" id="UP000198615">
    <property type="component" value="Unassembled WGS sequence"/>
</dbReference>
<evidence type="ECO:0000313" key="2">
    <source>
        <dbReference type="Proteomes" id="UP000198615"/>
    </source>
</evidence>
<reference evidence="1 2" key="1">
    <citation type="submission" date="2016-10" db="EMBL/GenBank/DDBJ databases">
        <authorList>
            <person name="Varghese N."/>
            <person name="Submissions S."/>
        </authorList>
    </citation>
    <scope>NUCLEOTIDE SEQUENCE [LARGE SCALE GENOMIC DNA]</scope>
    <source>
        <strain evidence="1 2">DSM 18839</strain>
    </source>
</reference>
<dbReference type="RefSeq" id="WP_093150583.1">
    <property type="nucleotide sequence ID" value="NZ_FNBW01000007.1"/>
</dbReference>
<dbReference type="AlphaFoldDB" id="A0A8G2BK09"/>
<gene>
    <name evidence="1" type="ORF">SAMN05660686_02424</name>
</gene>